<evidence type="ECO:0000259" key="1">
    <source>
        <dbReference type="PROSITE" id="PS50004"/>
    </source>
</evidence>
<gene>
    <name evidence="2" type="ORF">PCOR1329_LOCUS20267</name>
</gene>
<accession>A0ABN9RG86</accession>
<feature type="domain" description="C2" evidence="1">
    <location>
        <begin position="80"/>
        <end position="190"/>
    </location>
</feature>
<protein>
    <recommendedName>
        <fullName evidence="1">C2 domain-containing protein</fullName>
    </recommendedName>
</protein>
<dbReference type="InterPro" id="IPR000008">
    <property type="entry name" value="C2_dom"/>
</dbReference>
<dbReference type="InterPro" id="IPR035892">
    <property type="entry name" value="C2_domain_sf"/>
</dbReference>
<dbReference type="SMART" id="SM00239">
    <property type="entry name" value="C2"/>
    <property type="match status" value="1"/>
</dbReference>
<dbReference type="SUPFAM" id="SSF49562">
    <property type="entry name" value="C2 domain (Calcium/lipid-binding domain, CaLB)"/>
    <property type="match status" value="1"/>
</dbReference>
<dbReference type="Pfam" id="PF00168">
    <property type="entry name" value="C2"/>
    <property type="match status" value="1"/>
</dbReference>
<dbReference type="PROSITE" id="PS50004">
    <property type="entry name" value="C2"/>
    <property type="match status" value="1"/>
</dbReference>
<sequence>MEIESQVARGLKMVSQGARRRLLSEERERIQRRATCDPAMPAPLRWFIEAIFRVISEDIVRSIELDIDGDHAADDAANGGRGEEEAAAVARGTLQVLAVEARSLAPAHGIGTNPYVVGLLGQEVRRSWTAWSNLNPDWNFLMEFPVVSLSGSLELEVLSRSPLFGSDTRLGYVSLPVRDITSGGQKGACLAYRREQLQGATQGEIVLILDYKAPRPRPGPGAHGAGPPGLLSLVAGRCPLPRLLPLPLLAVRQDRVPDVPQGAHGHPAPARVAEPVRGRARRLLHRAAAVPVRSLAG</sequence>
<proteinExistence type="predicted"/>
<name>A0ABN9RG86_9DINO</name>
<evidence type="ECO:0000313" key="3">
    <source>
        <dbReference type="Proteomes" id="UP001189429"/>
    </source>
</evidence>
<dbReference type="Proteomes" id="UP001189429">
    <property type="component" value="Unassembled WGS sequence"/>
</dbReference>
<comment type="caution">
    <text evidence="2">The sequence shown here is derived from an EMBL/GenBank/DDBJ whole genome shotgun (WGS) entry which is preliminary data.</text>
</comment>
<keyword evidence="3" id="KW-1185">Reference proteome</keyword>
<evidence type="ECO:0000313" key="2">
    <source>
        <dbReference type="EMBL" id="CAK0817767.1"/>
    </source>
</evidence>
<dbReference type="CDD" id="cd00030">
    <property type="entry name" value="C2"/>
    <property type="match status" value="1"/>
</dbReference>
<reference evidence="2" key="1">
    <citation type="submission" date="2023-10" db="EMBL/GenBank/DDBJ databases">
        <authorList>
            <person name="Chen Y."/>
            <person name="Shah S."/>
            <person name="Dougan E. K."/>
            <person name="Thang M."/>
            <person name="Chan C."/>
        </authorList>
    </citation>
    <scope>NUCLEOTIDE SEQUENCE [LARGE SCALE GENOMIC DNA]</scope>
</reference>
<dbReference type="EMBL" id="CAUYUJ010006557">
    <property type="protein sequence ID" value="CAK0817767.1"/>
    <property type="molecule type" value="Genomic_DNA"/>
</dbReference>
<organism evidence="2 3">
    <name type="scientific">Prorocentrum cordatum</name>
    <dbReference type="NCBI Taxonomy" id="2364126"/>
    <lineage>
        <taxon>Eukaryota</taxon>
        <taxon>Sar</taxon>
        <taxon>Alveolata</taxon>
        <taxon>Dinophyceae</taxon>
        <taxon>Prorocentrales</taxon>
        <taxon>Prorocentraceae</taxon>
        <taxon>Prorocentrum</taxon>
    </lineage>
</organism>
<dbReference type="Gene3D" id="2.60.40.150">
    <property type="entry name" value="C2 domain"/>
    <property type="match status" value="1"/>
</dbReference>